<reference evidence="1 2" key="2">
    <citation type="journal article" date="2017" name="Front. Plant Sci.">
        <title>Gene Classification and Mining of Molecular Markers Useful in Red Clover (Trifolium pratense) Breeding.</title>
        <authorList>
            <person name="Istvanek J."/>
            <person name="Dluhosova J."/>
            <person name="Dluhos P."/>
            <person name="Patkova L."/>
            <person name="Nedelnik J."/>
            <person name="Repkova J."/>
        </authorList>
    </citation>
    <scope>NUCLEOTIDE SEQUENCE [LARGE SCALE GENOMIC DNA]</scope>
    <source>
        <strain evidence="2">cv. Tatra</strain>
        <tissue evidence="1">Young leaves</tissue>
    </source>
</reference>
<feature type="non-terminal residue" evidence="1">
    <location>
        <position position="1"/>
    </location>
</feature>
<organism evidence="1 2">
    <name type="scientific">Trifolium pratense</name>
    <name type="common">Red clover</name>
    <dbReference type="NCBI Taxonomy" id="57577"/>
    <lineage>
        <taxon>Eukaryota</taxon>
        <taxon>Viridiplantae</taxon>
        <taxon>Streptophyta</taxon>
        <taxon>Embryophyta</taxon>
        <taxon>Tracheophyta</taxon>
        <taxon>Spermatophyta</taxon>
        <taxon>Magnoliopsida</taxon>
        <taxon>eudicotyledons</taxon>
        <taxon>Gunneridae</taxon>
        <taxon>Pentapetalae</taxon>
        <taxon>rosids</taxon>
        <taxon>fabids</taxon>
        <taxon>Fabales</taxon>
        <taxon>Fabaceae</taxon>
        <taxon>Papilionoideae</taxon>
        <taxon>50 kb inversion clade</taxon>
        <taxon>NPAAA clade</taxon>
        <taxon>Hologalegina</taxon>
        <taxon>IRL clade</taxon>
        <taxon>Trifolieae</taxon>
        <taxon>Trifolium</taxon>
    </lineage>
</organism>
<dbReference type="Proteomes" id="UP000236291">
    <property type="component" value="Unassembled WGS sequence"/>
</dbReference>
<name>A0A2K3KLL8_TRIPR</name>
<comment type="caution">
    <text evidence="1">The sequence shown here is derived from an EMBL/GenBank/DDBJ whole genome shotgun (WGS) entry which is preliminary data.</text>
</comment>
<dbReference type="AlphaFoldDB" id="A0A2K3KLL8"/>
<protein>
    <submittedName>
        <fullName evidence="1">Uncharacterized protein</fullName>
    </submittedName>
</protein>
<sequence length="55" mass="5929">GLCAQAQRGSYSCVLAQPSCAVAQLPDQEINSQVFIMRHAQLSCPMAQFAELETS</sequence>
<evidence type="ECO:0000313" key="1">
    <source>
        <dbReference type="EMBL" id="PNX67180.1"/>
    </source>
</evidence>
<dbReference type="EMBL" id="ASHM01205416">
    <property type="protein sequence ID" value="PNX67180.1"/>
    <property type="molecule type" value="Genomic_DNA"/>
</dbReference>
<accession>A0A2K3KLL8</accession>
<reference evidence="1 2" key="1">
    <citation type="journal article" date="2014" name="Am. J. Bot.">
        <title>Genome assembly and annotation for red clover (Trifolium pratense; Fabaceae).</title>
        <authorList>
            <person name="Istvanek J."/>
            <person name="Jaros M."/>
            <person name="Krenek A."/>
            <person name="Repkova J."/>
        </authorList>
    </citation>
    <scope>NUCLEOTIDE SEQUENCE [LARGE SCALE GENOMIC DNA]</scope>
    <source>
        <strain evidence="2">cv. Tatra</strain>
        <tissue evidence="1">Young leaves</tissue>
    </source>
</reference>
<proteinExistence type="predicted"/>
<gene>
    <name evidence="1" type="ORF">L195_g063400</name>
</gene>
<evidence type="ECO:0000313" key="2">
    <source>
        <dbReference type="Proteomes" id="UP000236291"/>
    </source>
</evidence>